<protein>
    <submittedName>
        <fullName evidence="3">Type 1 glutamine amidotransferase domain-containing protein</fullName>
    </submittedName>
</protein>
<dbReference type="EMBL" id="JBHUHR010000039">
    <property type="protein sequence ID" value="MFD2036286.1"/>
    <property type="molecule type" value="Genomic_DNA"/>
</dbReference>
<dbReference type="PROSITE" id="PS51276">
    <property type="entry name" value="PEPTIDASE_C56_PFPI"/>
    <property type="match status" value="1"/>
</dbReference>
<feature type="domain" description="DJ-1/PfpI" evidence="2">
    <location>
        <begin position="7"/>
        <end position="174"/>
    </location>
</feature>
<evidence type="ECO:0000259" key="2">
    <source>
        <dbReference type="Pfam" id="PF01965"/>
    </source>
</evidence>
<evidence type="ECO:0000256" key="1">
    <source>
        <dbReference type="ARBA" id="ARBA00008542"/>
    </source>
</evidence>
<keyword evidence="3" id="KW-0315">Glutamine amidotransferase</keyword>
<evidence type="ECO:0000313" key="4">
    <source>
        <dbReference type="Proteomes" id="UP001597361"/>
    </source>
</evidence>
<accession>A0ABW4VR97</accession>
<comment type="similarity">
    <text evidence="1">Belongs to the peptidase C56 family.</text>
</comment>
<organism evidence="3 4">
    <name type="scientific">Belliella marina</name>
    <dbReference type="NCBI Taxonomy" id="1644146"/>
    <lineage>
        <taxon>Bacteria</taxon>
        <taxon>Pseudomonadati</taxon>
        <taxon>Bacteroidota</taxon>
        <taxon>Cytophagia</taxon>
        <taxon>Cytophagales</taxon>
        <taxon>Cyclobacteriaceae</taxon>
        <taxon>Belliella</taxon>
    </lineage>
</organism>
<proteinExistence type="inferred from homology"/>
<dbReference type="InterPro" id="IPR029062">
    <property type="entry name" value="Class_I_gatase-like"/>
</dbReference>
<dbReference type="InterPro" id="IPR006286">
    <property type="entry name" value="C56_PfpI-like"/>
</dbReference>
<gene>
    <name evidence="3" type="ORF">ACFSKL_15895</name>
</gene>
<dbReference type="PANTHER" id="PTHR42733">
    <property type="entry name" value="DJ-1 PROTEIN"/>
    <property type="match status" value="1"/>
</dbReference>
<reference evidence="4" key="1">
    <citation type="journal article" date="2019" name="Int. J. Syst. Evol. Microbiol.">
        <title>The Global Catalogue of Microorganisms (GCM) 10K type strain sequencing project: providing services to taxonomists for standard genome sequencing and annotation.</title>
        <authorList>
            <consortium name="The Broad Institute Genomics Platform"/>
            <consortium name="The Broad Institute Genome Sequencing Center for Infectious Disease"/>
            <person name="Wu L."/>
            <person name="Ma J."/>
        </authorList>
    </citation>
    <scope>NUCLEOTIDE SEQUENCE [LARGE SCALE GENOMIC DNA]</scope>
    <source>
        <strain evidence="4">CGMCC 1.15180</strain>
    </source>
</reference>
<comment type="caution">
    <text evidence="3">The sequence shown here is derived from an EMBL/GenBank/DDBJ whole genome shotgun (WGS) entry which is preliminary data.</text>
</comment>
<dbReference type="CDD" id="cd03134">
    <property type="entry name" value="GATase1_PfpI_like"/>
    <property type="match status" value="1"/>
</dbReference>
<dbReference type="SUPFAM" id="SSF52317">
    <property type="entry name" value="Class I glutamine amidotransferase-like"/>
    <property type="match status" value="1"/>
</dbReference>
<evidence type="ECO:0000313" key="3">
    <source>
        <dbReference type="EMBL" id="MFD2036286.1"/>
    </source>
</evidence>
<dbReference type="PANTHER" id="PTHR42733:SF12">
    <property type="entry name" value="PROTEINASE"/>
    <property type="match status" value="1"/>
</dbReference>
<dbReference type="RefSeq" id="WP_376887314.1">
    <property type="nucleotide sequence ID" value="NZ_JBHUHR010000039.1"/>
</dbReference>
<sequence>MENLKNKKVAILATNGFEMSELVSPLRTLQKNGAKVDIIAPKLGKIKGWENGDWAESVEVDKALDEVTSSDYDALVLPGGTLNPDKLRMDKKAINFIKTFFDDKKIVAAICHGPQLLIDAEAVENRKLTSFHSIKKDLENAGASWVDEEVVVDQGLITSRTPEDLSAFNRALVEHLTESDIKEEVFPHGNSL</sequence>
<keyword evidence="4" id="KW-1185">Reference proteome</keyword>
<dbReference type="Pfam" id="PF01965">
    <property type="entry name" value="DJ-1_PfpI"/>
    <property type="match status" value="1"/>
</dbReference>
<name>A0ABW4VR97_9BACT</name>
<dbReference type="InterPro" id="IPR002818">
    <property type="entry name" value="DJ-1/PfpI"/>
</dbReference>
<dbReference type="NCBIfam" id="TIGR01382">
    <property type="entry name" value="PfpI"/>
    <property type="match status" value="1"/>
</dbReference>
<dbReference type="Gene3D" id="3.40.50.880">
    <property type="match status" value="1"/>
</dbReference>
<dbReference type="Proteomes" id="UP001597361">
    <property type="component" value="Unassembled WGS sequence"/>
</dbReference>